<keyword evidence="2" id="KW-1185">Reference proteome</keyword>
<dbReference type="EMBL" id="BAAAPC010000002">
    <property type="protein sequence ID" value="GAA1983535.1"/>
    <property type="molecule type" value="Genomic_DNA"/>
</dbReference>
<gene>
    <name evidence="1" type="ORF">GCM10009799_06070</name>
</gene>
<name>A0ABN2SB08_9ACTN</name>
<comment type="caution">
    <text evidence="1">The sequence shown here is derived from an EMBL/GenBank/DDBJ whole genome shotgun (WGS) entry which is preliminary data.</text>
</comment>
<evidence type="ECO:0000313" key="2">
    <source>
        <dbReference type="Proteomes" id="UP001501585"/>
    </source>
</evidence>
<organism evidence="1 2">
    <name type="scientific">Nocardiopsis rhodophaea</name>
    <dbReference type="NCBI Taxonomy" id="280238"/>
    <lineage>
        <taxon>Bacteria</taxon>
        <taxon>Bacillati</taxon>
        <taxon>Actinomycetota</taxon>
        <taxon>Actinomycetes</taxon>
        <taxon>Streptosporangiales</taxon>
        <taxon>Nocardiopsidaceae</taxon>
        <taxon>Nocardiopsis</taxon>
    </lineage>
</organism>
<reference evidence="1 2" key="1">
    <citation type="journal article" date="2019" name="Int. J. Syst. Evol. Microbiol.">
        <title>The Global Catalogue of Microorganisms (GCM) 10K type strain sequencing project: providing services to taxonomists for standard genome sequencing and annotation.</title>
        <authorList>
            <consortium name="The Broad Institute Genomics Platform"/>
            <consortium name="The Broad Institute Genome Sequencing Center for Infectious Disease"/>
            <person name="Wu L."/>
            <person name="Ma J."/>
        </authorList>
    </citation>
    <scope>NUCLEOTIDE SEQUENCE [LARGE SCALE GENOMIC DNA]</scope>
    <source>
        <strain evidence="1 2">JCM 15313</strain>
    </source>
</reference>
<proteinExistence type="predicted"/>
<protein>
    <submittedName>
        <fullName evidence="1">Uncharacterized protein</fullName>
    </submittedName>
</protein>
<accession>A0ABN2SB08</accession>
<sequence length="260" mass="27554">MPVPAYPPDWSSAWSGLQRRLKIARTAAQSRVRFAAVRAAGILVGGGGSLQVAGRRERDRMLHVGSDDEGGGARLWLGRPKDGSAVLDLRAADGEAGQWALRDQVGNAVVAEGPEGVGLARPVMPVATHWITFDKGQVRWDAHAFGGGRQSLMQCWAVFQHTVISFAFLASAAPRDATLELLVHQGGTAHSVGVRRVAVGGPSTGRTVRFDIDGRRFLDYSGPLLVELVATTHDDGSSGLNVAVLYSHGAGRVPQAEPVQ</sequence>
<dbReference type="Proteomes" id="UP001501585">
    <property type="component" value="Unassembled WGS sequence"/>
</dbReference>
<evidence type="ECO:0000313" key="1">
    <source>
        <dbReference type="EMBL" id="GAA1983535.1"/>
    </source>
</evidence>